<evidence type="ECO:0000313" key="7">
    <source>
        <dbReference type="EMBL" id="CAD8335909.1"/>
    </source>
</evidence>
<dbReference type="AlphaFoldDB" id="A0A7R9WW92"/>
<comment type="similarity">
    <text evidence="4">Belongs to the HSF family.</text>
</comment>
<dbReference type="InterPro" id="IPR000232">
    <property type="entry name" value="HSF_DNA-bd"/>
</dbReference>
<dbReference type="InterPro" id="IPR036390">
    <property type="entry name" value="WH_DNA-bd_sf"/>
</dbReference>
<dbReference type="Pfam" id="PF00447">
    <property type="entry name" value="HSF_DNA-bind"/>
    <property type="match status" value="1"/>
</dbReference>
<dbReference type="SUPFAM" id="SSF46785">
    <property type="entry name" value="Winged helix' DNA-binding domain"/>
    <property type="match status" value="1"/>
</dbReference>
<evidence type="ECO:0000256" key="2">
    <source>
        <dbReference type="ARBA" id="ARBA00023125"/>
    </source>
</evidence>
<evidence type="ECO:0000256" key="5">
    <source>
        <dbReference type="SAM" id="MobiDB-lite"/>
    </source>
</evidence>
<gene>
    <name evidence="7" type="ORF">CAUS1442_LOCUS8037</name>
</gene>
<reference evidence="7" key="1">
    <citation type="submission" date="2021-01" db="EMBL/GenBank/DDBJ databases">
        <authorList>
            <person name="Corre E."/>
            <person name="Pelletier E."/>
            <person name="Niang G."/>
            <person name="Scheremetjew M."/>
            <person name="Finn R."/>
            <person name="Kale V."/>
            <person name="Holt S."/>
            <person name="Cochrane G."/>
            <person name="Meng A."/>
            <person name="Brown T."/>
            <person name="Cohen L."/>
        </authorList>
    </citation>
    <scope>NUCLEOTIDE SEQUENCE</scope>
    <source>
        <strain evidence="7">CCMP3328</strain>
    </source>
</reference>
<accession>A0A7R9WW92</accession>
<feature type="region of interest" description="Disordered" evidence="5">
    <location>
        <begin position="1"/>
        <end position="80"/>
    </location>
</feature>
<dbReference type="Gene3D" id="1.10.10.10">
    <property type="entry name" value="Winged helix-like DNA-binding domain superfamily/Winged helix DNA-binding domain"/>
    <property type="match status" value="1"/>
</dbReference>
<dbReference type="EMBL" id="HBEF01012776">
    <property type="protein sequence ID" value="CAD8335909.1"/>
    <property type="molecule type" value="Transcribed_RNA"/>
</dbReference>
<keyword evidence="2" id="KW-0238">DNA-binding</keyword>
<feature type="compositionally biased region" description="Low complexity" evidence="5">
    <location>
        <begin position="39"/>
        <end position="55"/>
    </location>
</feature>
<dbReference type="PANTHER" id="PTHR10015">
    <property type="entry name" value="HEAT SHOCK TRANSCRIPTION FACTOR"/>
    <property type="match status" value="1"/>
</dbReference>
<dbReference type="GO" id="GO:0005634">
    <property type="term" value="C:nucleus"/>
    <property type="evidence" value="ECO:0007669"/>
    <property type="project" value="UniProtKB-SubCell"/>
</dbReference>
<organism evidence="7">
    <name type="scientific">Craspedostauros australis</name>
    <dbReference type="NCBI Taxonomy" id="1486917"/>
    <lineage>
        <taxon>Eukaryota</taxon>
        <taxon>Sar</taxon>
        <taxon>Stramenopiles</taxon>
        <taxon>Ochrophyta</taxon>
        <taxon>Bacillariophyta</taxon>
        <taxon>Bacillariophyceae</taxon>
        <taxon>Bacillariophycidae</taxon>
        <taxon>Naviculales</taxon>
        <taxon>Naviculaceae</taxon>
        <taxon>Craspedostauros</taxon>
    </lineage>
</organism>
<dbReference type="SMART" id="SM00415">
    <property type="entry name" value="HSF"/>
    <property type="match status" value="1"/>
</dbReference>
<dbReference type="FunFam" id="1.10.10.10:FF:000479">
    <property type="entry name" value="Predicted protein"/>
    <property type="match status" value="1"/>
</dbReference>
<name>A0A7R9WW92_9STRA</name>
<comment type="subcellular location">
    <subcellularLocation>
        <location evidence="1">Nucleus</location>
    </subcellularLocation>
</comment>
<dbReference type="GO" id="GO:0003700">
    <property type="term" value="F:DNA-binding transcription factor activity"/>
    <property type="evidence" value="ECO:0007669"/>
    <property type="project" value="InterPro"/>
</dbReference>
<evidence type="ECO:0000256" key="3">
    <source>
        <dbReference type="ARBA" id="ARBA00023242"/>
    </source>
</evidence>
<evidence type="ECO:0000259" key="6">
    <source>
        <dbReference type="SMART" id="SM00415"/>
    </source>
</evidence>
<evidence type="ECO:0000256" key="4">
    <source>
        <dbReference type="RuleBase" id="RU004020"/>
    </source>
</evidence>
<sequence length="421" mass="46880">MSCQRTTDQLQQQQQQQQQQQRRQQRQQKQLLTNPAMVSDSASSSSSSSAGSSSGRPKTRNTRRISKAACGRQSKRSSSTLTIKGYKRHFAKHDYHDYSNLTREDIMLTKPKPSRGGVHTPFPQMLHKVLEDADANGHTDIISWQPHGRAFLIRDSDRFVSDVLPLYFKHSKIASFQRQLSLYGFSRLTQNGKDRGAYYHEYFLQGRDFLCPKIQRTRVKGTWIRKSSSPDLEPNFYVMDAMSVVPTRRSSAHHADECPSSKPFDSESARVKRYQDLLSIAAAADRGGHGAKRCASGNLLPNPLTVALSSNSSQPPIHTVTIPSAQRNRTTDIALTEQKIHSDSQYPMHCNSNNNISSSNYPVTPSSAPFTPSFQQSAFSLDTSDAIHLALDDLGDMGSILSDLEMMEDCGAGGIDHVFAV</sequence>
<dbReference type="InterPro" id="IPR036388">
    <property type="entry name" value="WH-like_DNA-bd_sf"/>
</dbReference>
<feature type="compositionally biased region" description="Basic residues" evidence="5">
    <location>
        <begin position="57"/>
        <end position="66"/>
    </location>
</feature>
<keyword evidence="3" id="KW-0539">Nucleus</keyword>
<dbReference type="PRINTS" id="PR00056">
    <property type="entry name" value="HSFDOMAIN"/>
</dbReference>
<dbReference type="PANTHER" id="PTHR10015:SF206">
    <property type="entry name" value="HSF-TYPE DNA-BINDING DOMAIN-CONTAINING PROTEIN"/>
    <property type="match status" value="1"/>
</dbReference>
<protein>
    <recommendedName>
        <fullName evidence="6">HSF-type DNA-binding domain-containing protein</fullName>
    </recommendedName>
</protein>
<proteinExistence type="inferred from homology"/>
<evidence type="ECO:0000256" key="1">
    <source>
        <dbReference type="ARBA" id="ARBA00004123"/>
    </source>
</evidence>
<feature type="domain" description="HSF-type DNA-binding" evidence="6">
    <location>
        <begin position="118"/>
        <end position="217"/>
    </location>
</feature>
<dbReference type="GO" id="GO:0043565">
    <property type="term" value="F:sequence-specific DNA binding"/>
    <property type="evidence" value="ECO:0007669"/>
    <property type="project" value="InterPro"/>
</dbReference>
<feature type="compositionally biased region" description="Low complexity" evidence="5">
    <location>
        <begin position="9"/>
        <end position="32"/>
    </location>
</feature>